<evidence type="ECO:0000256" key="2">
    <source>
        <dbReference type="ARBA" id="ARBA00008417"/>
    </source>
</evidence>
<feature type="transmembrane region" description="Helical" evidence="10">
    <location>
        <begin position="168"/>
        <end position="188"/>
    </location>
</feature>
<dbReference type="GO" id="GO:0015297">
    <property type="term" value="F:antiporter activity"/>
    <property type="evidence" value="ECO:0007669"/>
    <property type="project" value="InterPro"/>
</dbReference>
<accession>A0A1S8NDI5</accession>
<dbReference type="EMBL" id="LZYZ01000011">
    <property type="protein sequence ID" value="OOM05850.1"/>
    <property type="molecule type" value="Genomic_DNA"/>
</dbReference>
<dbReference type="PANTHER" id="PTHR43823">
    <property type="entry name" value="SPORULATION PROTEIN YKVU"/>
    <property type="match status" value="1"/>
</dbReference>
<dbReference type="GO" id="GO:0046677">
    <property type="term" value="P:response to antibiotic"/>
    <property type="evidence" value="ECO:0007669"/>
    <property type="project" value="UniProtKB-KW"/>
</dbReference>
<evidence type="ECO:0000256" key="10">
    <source>
        <dbReference type="SAM" id="Phobius"/>
    </source>
</evidence>
<keyword evidence="5" id="KW-1003">Cell membrane</keyword>
<evidence type="ECO:0000313" key="12">
    <source>
        <dbReference type="EMBL" id="OOM14458.1"/>
    </source>
</evidence>
<feature type="transmembrane region" description="Helical" evidence="10">
    <location>
        <begin position="277"/>
        <end position="302"/>
    </location>
</feature>
<organism evidence="12 13">
    <name type="scientific">Clostridium saccharobutylicum</name>
    <dbReference type="NCBI Taxonomy" id="169679"/>
    <lineage>
        <taxon>Bacteria</taxon>
        <taxon>Bacillati</taxon>
        <taxon>Bacillota</taxon>
        <taxon>Clostridia</taxon>
        <taxon>Eubacteriales</taxon>
        <taxon>Clostridiaceae</taxon>
        <taxon>Clostridium</taxon>
    </lineage>
</organism>
<dbReference type="GO" id="GO:0005886">
    <property type="term" value="C:plasma membrane"/>
    <property type="evidence" value="ECO:0007669"/>
    <property type="project" value="UniProtKB-SubCell"/>
</dbReference>
<feature type="transmembrane region" description="Helical" evidence="10">
    <location>
        <begin position="395"/>
        <end position="415"/>
    </location>
</feature>
<protein>
    <recommendedName>
        <fullName evidence="3">Multidrug export protein MepA</fullName>
    </recommendedName>
</protein>
<feature type="transmembrane region" description="Helical" evidence="10">
    <location>
        <begin position="323"/>
        <end position="348"/>
    </location>
</feature>
<dbReference type="InterPro" id="IPR045070">
    <property type="entry name" value="MATE_MepA-like"/>
</dbReference>
<dbReference type="GO" id="GO:0042910">
    <property type="term" value="F:xenobiotic transmembrane transporter activity"/>
    <property type="evidence" value="ECO:0007669"/>
    <property type="project" value="InterPro"/>
</dbReference>
<evidence type="ECO:0000256" key="7">
    <source>
        <dbReference type="ARBA" id="ARBA00022989"/>
    </source>
</evidence>
<evidence type="ECO:0000256" key="5">
    <source>
        <dbReference type="ARBA" id="ARBA00022475"/>
    </source>
</evidence>
<feature type="transmembrane region" description="Helical" evidence="10">
    <location>
        <begin position="235"/>
        <end position="257"/>
    </location>
</feature>
<dbReference type="Pfam" id="PF01554">
    <property type="entry name" value="MatE"/>
    <property type="match status" value="2"/>
</dbReference>
<feature type="transmembrane region" description="Helical" evidence="10">
    <location>
        <begin position="133"/>
        <end position="156"/>
    </location>
</feature>
<dbReference type="PANTHER" id="PTHR43823:SF3">
    <property type="entry name" value="MULTIDRUG EXPORT PROTEIN MEPA"/>
    <property type="match status" value="1"/>
</dbReference>
<gene>
    <name evidence="12" type="primary">mepA_2</name>
    <name evidence="11" type="synonym">mepA_10</name>
    <name evidence="12" type="ORF">CLOSAC_13380</name>
    <name evidence="11" type="ORF">CLOSAC_44290</name>
</gene>
<evidence type="ECO:0000256" key="3">
    <source>
        <dbReference type="ARBA" id="ARBA00022106"/>
    </source>
</evidence>
<keyword evidence="6 10" id="KW-0812">Transmembrane</keyword>
<comment type="caution">
    <text evidence="12">The sequence shown here is derived from an EMBL/GenBank/DDBJ whole genome shotgun (WGS) entry which is preliminary data.</text>
</comment>
<feature type="transmembrane region" description="Helical" evidence="10">
    <location>
        <begin position="360"/>
        <end position="383"/>
    </location>
</feature>
<evidence type="ECO:0000313" key="11">
    <source>
        <dbReference type="EMBL" id="OOM05850.1"/>
    </source>
</evidence>
<dbReference type="CDD" id="cd13143">
    <property type="entry name" value="MATE_MepA_like"/>
    <property type="match status" value="1"/>
</dbReference>
<sequence>MNKTEQLKNFPINRLIVSLSGPAIFAFIISTLNMALDRIFLAKAVGTIALAAISIALGIQMLIQAFSQLIASGASSSIAIELGKNNKIGAERMIGNAFILGIIMSIIITIVGCAFIKPILILYGATAESINYALPYTFIMMFSTIFFTASQVLNNIIRGMGYSKKSTINFVSSIITHAVLNAIFLFIFHMGIRAVAVASAIGYLVSCILAAKFLISDKCVARLHVSCFKLEKITVNKILTVGLSALVMQITVSVISMVFNHVTNEYGGATGQAAYGIIYTLLMIIYMPIMGLGQGIQSIIGINYGAELNKRVKETMLKAIKYATIFAIFMFIIIELFTDSIVLLFGGARDQMLAEMTSNGMRIVGLTISMIGFQIIGASYFQYVGKVKQSVFLSALRQFILLIPFAIILPMFLGISGVFDSFVVSDLLSFGVTLLLIIKELKNLNILIDQAKGKLI</sequence>
<dbReference type="PIRSF" id="PIRSF006603">
    <property type="entry name" value="DinF"/>
    <property type="match status" value="1"/>
</dbReference>
<dbReference type="RefSeq" id="WP_077864721.1">
    <property type="nucleotide sequence ID" value="NZ_LZYZ01000002.1"/>
</dbReference>
<feature type="transmembrane region" description="Helical" evidence="10">
    <location>
        <begin position="40"/>
        <end position="63"/>
    </location>
</feature>
<keyword evidence="9" id="KW-0046">Antibiotic resistance</keyword>
<comment type="similarity">
    <text evidence="2">Belongs to the multi antimicrobial extrusion (MATE) (TC 2.A.66.1) family. MepA subfamily.</text>
</comment>
<evidence type="ECO:0000256" key="8">
    <source>
        <dbReference type="ARBA" id="ARBA00023136"/>
    </source>
</evidence>
<dbReference type="InterPro" id="IPR002528">
    <property type="entry name" value="MATE_fam"/>
</dbReference>
<dbReference type="EMBL" id="LZYZ01000002">
    <property type="protein sequence ID" value="OOM14458.1"/>
    <property type="molecule type" value="Genomic_DNA"/>
</dbReference>
<feature type="transmembrane region" description="Helical" evidence="10">
    <location>
        <begin position="12"/>
        <end position="34"/>
    </location>
</feature>
<comment type="subcellular location">
    <subcellularLocation>
        <location evidence="1">Cell membrane</location>
        <topology evidence="1">Multi-pass membrane protein</topology>
    </subcellularLocation>
</comment>
<name>A0A1S8NDI5_CLOSA</name>
<evidence type="ECO:0000313" key="13">
    <source>
        <dbReference type="Proteomes" id="UP000191154"/>
    </source>
</evidence>
<evidence type="ECO:0000256" key="9">
    <source>
        <dbReference type="ARBA" id="ARBA00023251"/>
    </source>
</evidence>
<feature type="transmembrane region" description="Helical" evidence="10">
    <location>
        <begin position="97"/>
        <end position="121"/>
    </location>
</feature>
<dbReference type="InterPro" id="IPR051327">
    <property type="entry name" value="MATE_MepA_subfamily"/>
</dbReference>
<keyword evidence="7 10" id="KW-1133">Transmembrane helix</keyword>
<dbReference type="NCBIfam" id="TIGR00797">
    <property type="entry name" value="matE"/>
    <property type="match status" value="1"/>
</dbReference>
<keyword evidence="4" id="KW-0813">Transport</keyword>
<feature type="transmembrane region" description="Helical" evidence="10">
    <location>
        <begin position="194"/>
        <end position="215"/>
    </location>
</feature>
<evidence type="ECO:0000256" key="6">
    <source>
        <dbReference type="ARBA" id="ARBA00022692"/>
    </source>
</evidence>
<dbReference type="STRING" id="169679.CSACC_18900"/>
<evidence type="ECO:0000256" key="4">
    <source>
        <dbReference type="ARBA" id="ARBA00022448"/>
    </source>
</evidence>
<proteinExistence type="inferred from homology"/>
<evidence type="ECO:0000256" key="1">
    <source>
        <dbReference type="ARBA" id="ARBA00004651"/>
    </source>
</evidence>
<dbReference type="InterPro" id="IPR048279">
    <property type="entry name" value="MdtK-like"/>
</dbReference>
<keyword evidence="8 10" id="KW-0472">Membrane</keyword>
<dbReference type="AlphaFoldDB" id="A0A1S8NDI5"/>
<dbReference type="Proteomes" id="UP000191154">
    <property type="component" value="Unassembled WGS sequence"/>
</dbReference>
<reference evidence="12 13" key="1">
    <citation type="submission" date="2016-05" db="EMBL/GenBank/DDBJ databases">
        <title>Microbial solvent formation.</title>
        <authorList>
            <person name="Poehlein A."/>
            <person name="Montoya Solano J.D."/>
            <person name="Flitsch S."/>
            <person name="Krabben P."/>
            <person name="Duerre P."/>
            <person name="Daniel R."/>
        </authorList>
    </citation>
    <scope>NUCLEOTIDE SEQUENCE [LARGE SCALE GENOMIC DNA]</scope>
    <source>
        <strain evidence="12 13">L1-8</strain>
    </source>
</reference>